<dbReference type="EMBL" id="JAYKXP010000043">
    <property type="protein sequence ID" value="KAK7038769.1"/>
    <property type="molecule type" value="Genomic_DNA"/>
</dbReference>
<evidence type="ECO:0000259" key="5">
    <source>
        <dbReference type="PROSITE" id="PS50865"/>
    </source>
</evidence>
<organism evidence="6 7">
    <name type="scientific">Paramarasmius palmivorus</name>
    <dbReference type="NCBI Taxonomy" id="297713"/>
    <lineage>
        <taxon>Eukaryota</taxon>
        <taxon>Fungi</taxon>
        <taxon>Dikarya</taxon>
        <taxon>Basidiomycota</taxon>
        <taxon>Agaricomycotina</taxon>
        <taxon>Agaricomycetes</taxon>
        <taxon>Agaricomycetidae</taxon>
        <taxon>Agaricales</taxon>
        <taxon>Marasmiineae</taxon>
        <taxon>Marasmiaceae</taxon>
        <taxon>Paramarasmius</taxon>
    </lineage>
</organism>
<evidence type="ECO:0000256" key="2">
    <source>
        <dbReference type="ARBA" id="ARBA00022771"/>
    </source>
</evidence>
<name>A0AAW0CJ51_9AGAR</name>
<evidence type="ECO:0000256" key="3">
    <source>
        <dbReference type="ARBA" id="ARBA00022833"/>
    </source>
</evidence>
<dbReference type="Pfam" id="PF01753">
    <property type="entry name" value="zf-MYND"/>
    <property type="match status" value="1"/>
</dbReference>
<dbReference type="SUPFAM" id="SSF144232">
    <property type="entry name" value="HIT/MYND zinc finger-like"/>
    <property type="match status" value="1"/>
</dbReference>
<keyword evidence="7" id="KW-1185">Reference proteome</keyword>
<accession>A0AAW0CJ51</accession>
<dbReference type="PROSITE" id="PS50865">
    <property type="entry name" value="ZF_MYND_2"/>
    <property type="match status" value="1"/>
</dbReference>
<keyword evidence="1" id="KW-0479">Metal-binding</keyword>
<evidence type="ECO:0000313" key="7">
    <source>
        <dbReference type="Proteomes" id="UP001383192"/>
    </source>
</evidence>
<gene>
    <name evidence="6" type="ORF">VNI00_010654</name>
</gene>
<sequence length="296" mass="34723">MPRIGVVRFLDYPSLPTSAPEDYPKIIKSGISPDGQHPKSPPIRGPDGIVTLLHRLGQPEAIDRLLDFEKTHEFKLRVHTDEKDWYKDVYVKRIGCNVEIGFINLDGVWAAHGVRYRIEKEPNSPYRYGKWTPVSTADISRSEHWGGCQDWVRKQGGQIALAILIHRHYERKVDIRWTGLSHEDWEAIQIHLLEQRMHLGEEKERRRKEYDAKLAEYQATDPEADIWMDFADLYREFLSCRADCGETRPKLRCGKCKFTRYCSLECQTEDWKYHKTYCGTEDPIPEDCKKYLKDIL</sequence>
<feature type="domain" description="MYND-type" evidence="5">
    <location>
        <begin position="241"/>
        <end position="278"/>
    </location>
</feature>
<comment type="caution">
    <text evidence="6">The sequence shown here is derived from an EMBL/GenBank/DDBJ whole genome shotgun (WGS) entry which is preliminary data.</text>
</comment>
<evidence type="ECO:0000256" key="1">
    <source>
        <dbReference type="ARBA" id="ARBA00022723"/>
    </source>
</evidence>
<protein>
    <recommendedName>
        <fullName evidence="5">MYND-type domain-containing protein</fullName>
    </recommendedName>
</protein>
<keyword evidence="3" id="KW-0862">Zinc</keyword>
<dbReference type="GO" id="GO:0008270">
    <property type="term" value="F:zinc ion binding"/>
    <property type="evidence" value="ECO:0007669"/>
    <property type="project" value="UniProtKB-KW"/>
</dbReference>
<reference evidence="6 7" key="1">
    <citation type="submission" date="2024-01" db="EMBL/GenBank/DDBJ databases">
        <title>A draft genome for a cacao thread blight-causing isolate of Paramarasmius palmivorus.</title>
        <authorList>
            <person name="Baruah I.K."/>
            <person name="Bukari Y."/>
            <person name="Amoako-Attah I."/>
            <person name="Meinhardt L.W."/>
            <person name="Bailey B.A."/>
            <person name="Cohen S.P."/>
        </authorList>
    </citation>
    <scope>NUCLEOTIDE SEQUENCE [LARGE SCALE GENOMIC DNA]</scope>
    <source>
        <strain evidence="6 7">GH-12</strain>
    </source>
</reference>
<dbReference type="Gene3D" id="6.10.140.2220">
    <property type="match status" value="1"/>
</dbReference>
<evidence type="ECO:0000313" key="6">
    <source>
        <dbReference type="EMBL" id="KAK7038769.1"/>
    </source>
</evidence>
<dbReference type="AlphaFoldDB" id="A0AAW0CJ51"/>
<dbReference type="InterPro" id="IPR002893">
    <property type="entry name" value="Znf_MYND"/>
</dbReference>
<dbReference type="Proteomes" id="UP001383192">
    <property type="component" value="Unassembled WGS sequence"/>
</dbReference>
<evidence type="ECO:0000256" key="4">
    <source>
        <dbReference type="PROSITE-ProRule" id="PRU00134"/>
    </source>
</evidence>
<keyword evidence="2 4" id="KW-0863">Zinc-finger</keyword>
<proteinExistence type="predicted"/>